<accession>A0A841EJZ2</accession>
<dbReference type="Gene3D" id="3.40.1360.10">
    <property type="match status" value="1"/>
</dbReference>
<dbReference type="Gene3D" id="3.40.50.300">
    <property type="entry name" value="P-loop containing nucleotide triphosphate hydrolases"/>
    <property type="match status" value="1"/>
</dbReference>
<dbReference type="EMBL" id="JACHLY010000003">
    <property type="protein sequence ID" value="MBB6001343.1"/>
    <property type="molecule type" value="Genomic_DNA"/>
</dbReference>
<evidence type="ECO:0000313" key="4">
    <source>
        <dbReference type="Proteomes" id="UP000578077"/>
    </source>
</evidence>
<evidence type="ECO:0000259" key="2">
    <source>
        <dbReference type="SMART" id="SM00382"/>
    </source>
</evidence>
<feature type="region of interest" description="Disordered" evidence="1">
    <location>
        <begin position="16"/>
        <end position="41"/>
    </location>
</feature>
<sequence length="662" mass="69334">MSGRLDRVVDALHDHGSAVHQGTGGHTAQCPSHADRSPSLSLGAGHNGGVVLHCHAGCGPEDVVAALGLDMADLAPEDTGHHPPAPRVVATYTYTDEQERPLYEVRRIEPGENGRAKTFRPYLPGAQLPGLGRVRHVLYNLPAAHRAAAAGQLVYVCEGEKDCDRLAALGYTATCNLGGAGKWRPEYSADLVDAHVVVVADRDGGGLNHARRVATALSEYAASVRKVLPAVEREHADLSDHLNAGHGLEALVPLDESGAEAESGDDESGADGDADLRALAAAYAPLDWHALWEQTPEEVPWLCEPLIAAGRLVAVYSPAKAGKSLLLLEVAAGLATGRPVLGNPARSPQRVVYVDIENSGADVQERLQAMGYGPGDLDNLVYYSFPSLPELDSREGGRHLLALAVAHGAELVVIDTVSRVIAGKENDSDTFHALYRHALAPLKGRGVAVIRLDHSGKDAEQGQRGSSAKASDVDAVWMLIKRSETSIHLKRQESRSAHGSDLVQLTRRGEPLRHEVVGGPEPVNGRVSEVVATLDELALPDAVGRDRARKALADSGHKVGTGDLAAAIKARKDRGDLSATASGENGAGTGAEPVRPPDPRMEETPSQTCPGQGADTPDSTPAADLSALSPSPGGDSGAARVDIPADGLVGAGMPEDWGEWSA</sequence>
<comment type="caution">
    <text evidence="3">The sequence shown here is derived from an EMBL/GenBank/DDBJ whole genome shotgun (WGS) entry which is preliminary data.</text>
</comment>
<dbReference type="AlphaFoldDB" id="A0A841EJZ2"/>
<dbReference type="InterPro" id="IPR003593">
    <property type="entry name" value="AAA+_ATPase"/>
</dbReference>
<dbReference type="SMART" id="SM00382">
    <property type="entry name" value="AAA"/>
    <property type="match status" value="1"/>
</dbReference>
<dbReference type="InterPro" id="IPR027417">
    <property type="entry name" value="P-loop_NTPase"/>
</dbReference>
<evidence type="ECO:0000313" key="3">
    <source>
        <dbReference type="EMBL" id="MBB6001343.1"/>
    </source>
</evidence>
<feature type="compositionally biased region" description="Basic and acidic residues" evidence="1">
    <location>
        <begin position="507"/>
        <end position="516"/>
    </location>
</feature>
<organism evidence="3 4">
    <name type="scientific">Streptomonospora salina</name>
    <dbReference type="NCBI Taxonomy" id="104205"/>
    <lineage>
        <taxon>Bacteria</taxon>
        <taxon>Bacillati</taxon>
        <taxon>Actinomycetota</taxon>
        <taxon>Actinomycetes</taxon>
        <taxon>Streptosporangiales</taxon>
        <taxon>Nocardiopsidaceae</taxon>
        <taxon>Streptomonospora</taxon>
    </lineage>
</organism>
<dbReference type="Proteomes" id="UP000578077">
    <property type="component" value="Unassembled WGS sequence"/>
</dbReference>
<evidence type="ECO:0000256" key="1">
    <source>
        <dbReference type="SAM" id="MobiDB-lite"/>
    </source>
</evidence>
<proteinExistence type="predicted"/>
<dbReference type="SUPFAM" id="SSF56731">
    <property type="entry name" value="DNA primase core"/>
    <property type="match status" value="1"/>
</dbReference>
<keyword evidence="4" id="KW-1185">Reference proteome</keyword>
<name>A0A841EJZ2_9ACTN</name>
<reference evidence="3 4" key="1">
    <citation type="submission" date="2020-08" db="EMBL/GenBank/DDBJ databases">
        <title>Sequencing the genomes of 1000 actinobacteria strains.</title>
        <authorList>
            <person name="Klenk H.-P."/>
        </authorList>
    </citation>
    <scope>NUCLEOTIDE SEQUENCE [LARGE SCALE GENOMIC DNA]</scope>
    <source>
        <strain evidence="3 4">DSM 44593</strain>
    </source>
</reference>
<gene>
    <name evidence="3" type="ORF">HNR25_005174</name>
</gene>
<dbReference type="SUPFAM" id="SSF52540">
    <property type="entry name" value="P-loop containing nucleoside triphosphate hydrolases"/>
    <property type="match status" value="1"/>
</dbReference>
<dbReference type="RefSeq" id="WP_184640657.1">
    <property type="nucleotide sequence ID" value="NZ_JACHLY010000003.1"/>
</dbReference>
<feature type="region of interest" description="Disordered" evidence="1">
    <location>
        <begin position="574"/>
        <end position="662"/>
    </location>
</feature>
<feature type="domain" description="AAA+ ATPase" evidence="2">
    <location>
        <begin position="309"/>
        <end position="557"/>
    </location>
</feature>
<protein>
    <recommendedName>
        <fullName evidence="2">AAA+ ATPase domain-containing protein</fullName>
    </recommendedName>
</protein>
<feature type="region of interest" description="Disordered" evidence="1">
    <location>
        <begin position="490"/>
        <end position="524"/>
    </location>
</feature>
<dbReference type="Pfam" id="PF13481">
    <property type="entry name" value="AAA_25"/>
    <property type="match status" value="1"/>
</dbReference>